<accession>A6GC07</accession>
<keyword evidence="2" id="KW-1185">Reference proteome</keyword>
<sequence length="110" mass="11786">MEQQIVDAGAEIIWVLEANALFQPGTAQACRDFMDAQGSQLGWCVGDGETMPTAGTFDNSPFSQMRGFDIIVPRESMVIEFSTSHGTPGGNDNISGSDLLAQIEMIAETL</sequence>
<evidence type="ECO:0000313" key="2">
    <source>
        <dbReference type="Proteomes" id="UP000005801"/>
    </source>
</evidence>
<dbReference type="STRING" id="391625.PPSIR1_24214"/>
<protein>
    <submittedName>
        <fullName evidence="1">Uncharacterized protein</fullName>
    </submittedName>
</protein>
<evidence type="ECO:0000313" key="1">
    <source>
        <dbReference type="EMBL" id="EDM76569.1"/>
    </source>
</evidence>
<organism evidence="1 2">
    <name type="scientific">Plesiocystis pacifica SIR-1</name>
    <dbReference type="NCBI Taxonomy" id="391625"/>
    <lineage>
        <taxon>Bacteria</taxon>
        <taxon>Pseudomonadati</taxon>
        <taxon>Myxococcota</taxon>
        <taxon>Polyangia</taxon>
        <taxon>Nannocystales</taxon>
        <taxon>Nannocystaceae</taxon>
        <taxon>Plesiocystis</taxon>
    </lineage>
</organism>
<dbReference type="AlphaFoldDB" id="A6GC07"/>
<comment type="caution">
    <text evidence="1">The sequence shown here is derived from an EMBL/GenBank/DDBJ whole genome shotgun (WGS) entry which is preliminary data.</text>
</comment>
<dbReference type="EMBL" id="ABCS01000062">
    <property type="protein sequence ID" value="EDM76569.1"/>
    <property type="molecule type" value="Genomic_DNA"/>
</dbReference>
<reference evidence="1 2" key="1">
    <citation type="submission" date="2007-06" db="EMBL/GenBank/DDBJ databases">
        <authorList>
            <person name="Shimkets L."/>
            <person name="Ferriera S."/>
            <person name="Johnson J."/>
            <person name="Kravitz S."/>
            <person name="Beeson K."/>
            <person name="Sutton G."/>
            <person name="Rogers Y.-H."/>
            <person name="Friedman R."/>
            <person name="Frazier M."/>
            <person name="Venter J.C."/>
        </authorList>
    </citation>
    <scope>NUCLEOTIDE SEQUENCE [LARGE SCALE GENOMIC DNA]</scope>
    <source>
        <strain evidence="1 2">SIR-1</strain>
    </source>
</reference>
<proteinExistence type="predicted"/>
<name>A6GC07_9BACT</name>
<dbReference type="Proteomes" id="UP000005801">
    <property type="component" value="Unassembled WGS sequence"/>
</dbReference>
<gene>
    <name evidence="1" type="ORF">PPSIR1_24214</name>
</gene>